<dbReference type="GO" id="GO:0005737">
    <property type="term" value="C:cytoplasm"/>
    <property type="evidence" value="ECO:0007669"/>
    <property type="project" value="UniProtKB-ARBA"/>
</dbReference>
<dbReference type="EMBL" id="LN857022">
    <property type="protein sequence ID" value="CRZ26129.1"/>
    <property type="molecule type" value="Genomic_DNA"/>
</dbReference>
<dbReference type="Proteomes" id="UP000006672">
    <property type="component" value="Unassembled WGS sequence"/>
</dbReference>
<reference evidence="5" key="3">
    <citation type="submission" date="2019-04" db="EMBL/GenBank/DDBJ databases">
        <authorList>
            <person name="Howe K."/>
            <person name="Paulini M."/>
            <person name="Williams G."/>
        </authorList>
    </citation>
    <scope>NUCLEOTIDE SEQUENCE [LARGE SCALE GENOMIC DNA]</scope>
    <source>
        <strain evidence="5">FR3</strain>
    </source>
</reference>
<dbReference type="GeneID" id="6096016"/>
<dbReference type="InterPro" id="IPR013766">
    <property type="entry name" value="Thioredoxin_domain"/>
</dbReference>
<dbReference type="SUPFAM" id="SSF52833">
    <property type="entry name" value="Thioredoxin-like"/>
    <property type="match status" value="1"/>
</dbReference>
<evidence type="ECO:0000313" key="5">
    <source>
        <dbReference type="EMBL" id="VIO97125.1"/>
    </source>
</evidence>
<dbReference type="Pfam" id="PF06201">
    <property type="entry name" value="PITH"/>
    <property type="match status" value="1"/>
</dbReference>
<feature type="domain" description="Thioredoxin" evidence="2">
    <location>
        <begin position="1"/>
        <end position="111"/>
    </location>
</feature>
<organism evidence="4">
    <name type="scientific">Brugia malayi</name>
    <name type="common">Filarial nematode worm</name>
    <dbReference type="NCBI Taxonomy" id="6279"/>
    <lineage>
        <taxon>Eukaryota</taxon>
        <taxon>Metazoa</taxon>
        <taxon>Ecdysozoa</taxon>
        <taxon>Nematoda</taxon>
        <taxon>Chromadorea</taxon>
        <taxon>Rhabditida</taxon>
        <taxon>Spirurina</taxon>
        <taxon>Spiruromorpha</taxon>
        <taxon>Filarioidea</taxon>
        <taxon>Onchocercidae</taxon>
        <taxon>Brugia</taxon>
    </lineage>
</organism>
<dbReference type="FunFam" id="3.40.30.10:FF:000245">
    <property type="entry name" value="Thioredoxin"/>
    <property type="match status" value="1"/>
</dbReference>
<sequence length="283" mass="31075">MVVHHCNSDAGFHEFLANAGAKPVIVDFYAIWCGPCRRIAPIFEQLSNQYLNVAFLKVDVDKAKDLSTLQGVTAMPTFIVYMNRVKVDLLRGGDPNALEALVKKWSDNAPKEDSLVVGQTDLITFVDKTQVECLNEDDNATLRSLLNGKGVLTSDCDPQLIISIPFNQPVKIHSIYLKGSGPSAPKTVKIFTNLASILDFDRAAGAESVQTISFSEKAVEGELCNLRYVKFQSVKNIQLFVEDNQGGTENTTIEALRFYGTPLSATNMQDFKRVSGKVGEVGH</sequence>
<evidence type="ECO:0000259" key="3">
    <source>
        <dbReference type="PROSITE" id="PS51532"/>
    </source>
</evidence>
<evidence type="ECO:0000313" key="8">
    <source>
        <dbReference type="WormBase" id="Bm6793"/>
    </source>
</evidence>
<gene>
    <name evidence="8" type="primary">bma-txl-1</name>
    <name evidence="4 7 8" type="ORF">Bm6793</name>
    <name evidence="5" type="ORF">BM_BM6793</name>
    <name evidence="4" type="ORF">BM_Bm6793</name>
</gene>
<proteinExistence type="predicted"/>
<dbReference type="OrthoDB" id="2121326at2759"/>
<dbReference type="PRINTS" id="PR00421">
    <property type="entry name" value="THIOREDOXIN"/>
</dbReference>
<dbReference type="WBParaSite" id="Bm6793.1">
    <property type="protein sequence ID" value="Bm6793.1"/>
    <property type="gene ID" value="WBGene00227054"/>
</dbReference>
<dbReference type="InterPro" id="IPR010400">
    <property type="entry name" value="PITH_dom"/>
</dbReference>
<dbReference type="CDD" id="cd02947">
    <property type="entry name" value="TRX_family"/>
    <property type="match status" value="1"/>
</dbReference>
<evidence type="ECO:0000313" key="7">
    <source>
        <dbReference type="WBParaSite" id="Bm6793.1"/>
    </source>
</evidence>
<dbReference type="FunCoup" id="A0A0H5SRG5">
    <property type="interactions" value="2218"/>
</dbReference>
<reference evidence="4 6" key="1">
    <citation type="journal article" date="2007" name="Science">
        <title>Draft genome of the filarial nematode parasite Brugia malayi.</title>
        <authorList>
            <person name="Ghedin E."/>
            <person name="Wang S."/>
            <person name="Spiro D."/>
            <person name="Caler E."/>
            <person name="Zhao Q."/>
            <person name="Crabtree J."/>
            <person name="Allen J.E."/>
            <person name="Delcher A.L."/>
            <person name="Guiliano D.B."/>
            <person name="Miranda-Saavedra D."/>
            <person name="Angiuoli S.V."/>
            <person name="Creasy T."/>
            <person name="Amedeo P."/>
            <person name="Haas B."/>
            <person name="El-Sayed N.M."/>
            <person name="Wortman J.R."/>
            <person name="Feldblyum T."/>
            <person name="Tallon L."/>
            <person name="Schatz M."/>
            <person name="Shumway M."/>
            <person name="Koo H."/>
            <person name="Salzberg S.L."/>
            <person name="Schobel S."/>
            <person name="Pertea M."/>
            <person name="Pop M."/>
            <person name="White O."/>
            <person name="Barton G.J."/>
            <person name="Carlow C.K."/>
            <person name="Crawford M.J."/>
            <person name="Daub J."/>
            <person name="Dimmic M.W."/>
            <person name="Estes C.F."/>
            <person name="Foster J.M."/>
            <person name="Ganatra M."/>
            <person name="Gregory W.F."/>
            <person name="Johnson N.M."/>
            <person name="Jin J."/>
            <person name="Komuniecki R."/>
            <person name="Korf I."/>
            <person name="Kumar S."/>
            <person name="Laney S."/>
            <person name="Li B.W."/>
            <person name="Li W."/>
            <person name="Lindblom T.H."/>
            <person name="Lustigman S."/>
            <person name="Ma D."/>
            <person name="Maina C.V."/>
            <person name="Martin D.M."/>
            <person name="McCarter J.P."/>
            <person name="McReynolds L."/>
            <person name="Mitreva M."/>
            <person name="Nutman T.B."/>
            <person name="Parkinson J."/>
            <person name="Peregrin-Alvarez J.M."/>
            <person name="Poole C."/>
            <person name="Ren Q."/>
            <person name="Saunders L."/>
            <person name="Sluder A.E."/>
            <person name="Smith K."/>
            <person name="Stanke M."/>
            <person name="Unnasch T.R."/>
            <person name="Ware J."/>
            <person name="Wei A.D."/>
            <person name="Weil G."/>
            <person name="Williams D.J."/>
            <person name="Zhang Y."/>
            <person name="Williams S.A."/>
            <person name="Fraser-Liggett C."/>
            <person name="Slatko B."/>
            <person name="Blaxter M.L."/>
            <person name="Scott A.L."/>
        </authorList>
    </citation>
    <scope>NUCLEOTIDE SEQUENCE</scope>
    <source>
        <strain evidence="4 6">FR3</strain>
    </source>
</reference>
<reference evidence="4" key="2">
    <citation type="submission" date="2012-12" db="EMBL/GenBank/DDBJ databases">
        <authorList>
            <person name="Gao Y.W."/>
            <person name="Fan S.T."/>
            <person name="Sun H.T."/>
            <person name="Wang Z."/>
            <person name="Gao X.L."/>
            <person name="Li Y.G."/>
            <person name="Wang T.C."/>
            <person name="Zhang K."/>
            <person name="Xu W.W."/>
            <person name="Yu Z.J."/>
            <person name="Xia X.Z."/>
        </authorList>
    </citation>
    <scope>NUCLEOTIDE SEQUENCE</scope>
    <source>
        <strain evidence="4">FR3</strain>
    </source>
</reference>
<name>A0A0H5SRG5_BRUMA</name>
<dbReference type="AlphaFoldDB" id="A0A0H5SRG5"/>
<dbReference type="InterPro" id="IPR036249">
    <property type="entry name" value="Thioredoxin-like_sf"/>
</dbReference>
<dbReference type="WormBase" id="Bm6793">
    <property type="protein sequence ID" value="BM04064"/>
    <property type="gene ID" value="WBGene00227054"/>
    <property type="gene designation" value="Bma-txl-1"/>
</dbReference>
<dbReference type="KEGG" id="bmy:BM_BM6793"/>
<accession>A0A4E9FJK5</accession>
<evidence type="ECO:0000256" key="1">
    <source>
        <dbReference type="ARBA" id="ARBA00023157"/>
    </source>
</evidence>
<dbReference type="Gene3D" id="2.60.120.470">
    <property type="entry name" value="PITH domain"/>
    <property type="match status" value="1"/>
</dbReference>
<dbReference type="PROSITE" id="PS51352">
    <property type="entry name" value="THIOREDOXIN_2"/>
    <property type="match status" value="1"/>
</dbReference>
<evidence type="ECO:0000313" key="4">
    <source>
        <dbReference type="EMBL" id="CRZ26129.1"/>
    </source>
</evidence>
<keyword evidence="1" id="KW-1015">Disulfide bond</keyword>
<dbReference type="SUPFAM" id="SSF49785">
    <property type="entry name" value="Galactose-binding domain-like"/>
    <property type="match status" value="1"/>
</dbReference>
<protein>
    <submittedName>
        <fullName evidence="4">Bm6793</fullName>
    </submittedName>
    <submittedName>
        <fullName evidence="5 7">Thioredoxin family protein</fullName>
    </submittedName>
</protein>
<evidence type="ECO:0000259" key="2">
    <source>
        <dbReference type="PROSITE" id="PS51352"/>
    </source>
</evidence>
<evidence type="ECO:0000313" key="6">
    <source>
        <dbReference type="Proteomes" id="UP000006672"/>
    </source>
</evidence>
<dbReference type="OMA" id="PIFEMFP"/>
<dbReference type="Gene3D" id="3.40.30.10">
    <property type="entry name" value="Glutaredoxin"/>
    <property type="match status" value="1"/>
</dbReference>
<reference evidence="7" key="4">
    <citation type="submission" date="2019-12" db="UniProtKB">
        <authorList>
            <consortium name="WormBaseParasite"/>
        </authorList>
    </citation>
    <scope>IDENTIFICATION</scope>
</reference>
<dbReference type="Pfam" id="PF00085">
    <property type="entry name" value="Thioredoxin"/>
    <property type="match status" value="1"/>
</dbReference>
<dbReference type="STRING" id="6279.A0A0H5SRG5"/>
<dbReference type="InterPro" id="IPR008979">
    <property type="entry name" value="Galactose-bd-like_sf"/>
</dbReference>
<dbReference type="InterPro" id="IPR037047">
    <property type="entry name" value="PITH_dom_sf"/>
</dbReference>
<keyword evidence="6" id="KW-1185">Reference proteome</keyword>
<dbReference type="PANTHER" id="PTHR46115">
    <property type="entry name" value="THIOREDOXIN-LIKE PROTEIN 1"/>
    <property type="match status" value="1"/>
</dbReference>
<dbReference type="RefSeq" id="XP_001892562.1">
    <property type="nucleotide sequence ID" value="XM_001892527.1"/>
</dbReference>
<dbReference type="PROSITE" id="PS00194">
    <property type="entry name" value="THIOREDOXIN_1"/>
    <property type="match status" value="1"/>
</dbReference>
<dbReference type="PROSITE" id="PS51532">
    <property type="entry name" value="PITH"/>
    <property type="match status" value="1"/>
</dbReference>
<dbReference type="InterPro" id="IPR017937">
    <property type="entry name" value="Thioredoxin_CS"/>
</dbReference>
<dbReference type="CTD" id="6096016"/>
<feature type="domain" description="PITH" evidence="3">
    <location>
        <begin position="111"/>
        <end position="278"/>
    </location>
</feature>
<dbReference type="EMBL" id="CAAKNF010000194">
    <property type="protein sequence ID" value="VIO97125.1"/>
    <property type="molecule type" value="Genomic_DNA"/>
</dbReference>
<accession>A0A0H5SRG5</accession>